<evidence type="ECO:0000256" key="2">
    <source>
        <dbReference type="ARBA" id="ARBA00022448"/>
    </source>
</evidence>
<dbReference type="InterPro" id="IPR000923">
    <property type="entry name" value="BlueCu_1"/>
</dbReference>
<dbReference type="EMBL" id="MTBM01000001">
    <property type="protein sequence ID" value="OSI11464.1"/>
    <property type="molecule type" value="Genomic_DNA"/>
</dbReference>
<keyword evidence="10" id="KW-1185">Reference proteome</keyword>
<dbReference type="Gene3D" id="2.60.40.420">
    <property type="entry name" value="Cupredoxins - blue copper proteins"/>
    <property type="match status" value="1"/>
</dbReference>
<dbReference type="Proteomes" id="UP000254055">
    <property type="component" value="Unassembled WGS sequence"/>
</dbReference>
<dbReference type="KEGG" id="nzo:SAMEA4504057_1496"/>
<dbReference type="InterPro" id="IPR014068">
    <property type="entry name" value="Azurin"/>
</dbReference>
<dbReference type="PANTHER" id="PTHR38439:SF2">
    <property type="entry name" value="OUTER MEMBRANE PROTEIN H.8"/>
    <property type="match status" value="1"/>
</dbReference>
<accession>A0A1X3CVE7</accession>
<evidence type="ECO:0000256" key="3">
    <source>
        <dbReference type="ARBA" id="ARBA00022723"/>
    </source>
</evidence>
<evidence type="ECO:0000313" key="7">
    <source>
        <dbReference type="EMBL" id="OSI11464.1"/>
    </source>
</evidence>
<dbReference type="Pfam" id="PF00127">
    <property type="entry name" value="Copper-bind"/>
    <property type="match status" value="1"/>
</dbReference>
<comment type="subcellular location">
    <subcellularLocation>
        <location evidence="1">Cell outer membrane</location>
        <topology evidence="1">Lipid-anchor</topology>
    </subcellularLocation>
</comment>
<evidence type="ECO:0000313" key="11">
    <source>
        <dbReference type="Proteomes" id="UP000215033"/>
    </source>
</evidence>
<dbReference type="EMBL" id="UGRS01000001">
    <property type="protein sequence ID" value="SUA35969.1"/>
    <property type="molecule type" value="Genomic_DNA"/>
</dbReference>
<evidence type="ECO:0000256" key="1">
    <source>
        <dbReference type="ARBA" id="ARBA00004459"/>
    </source>
</evidence>
<evidence type="ECO:0000313" key="10">
    <source>
        <dbReference type="Proteomes" id="UP000193466"/>
    </source>
</evidence>
<dbReference type="NCBIfam" id="TIGR02695">
    <property type="entry name" value="azurin"/>
    <property type="match status" value="1"/>
</dbReference>
<keyword evidence="2" id="KW-0813">Transport</keyword>
<dbReference type="OrthoDB" id="9814063at2"/>
<dbReference type="SUPFAM" id="SSF49503">
    <property type="entry name" value="Cupredoxins"/>
    <property type="match status" value="1"/>
</dbReference>
<reference evidence="7 10" key="1">
    <citation type="submission" date="2017-01" db="EMBL/GenBank/DDBJ databases">
        <authorList>
            <person name="Wolfgang W.J."/>
            <person name="Cole J."/>
            <person name="Wroblewski D."/>
            <person name="Mcginnis J."/>
            <person name="Musser K.A."/>
        </authorList>
    </citation>
    <scope>NUCLEOTIDE SEQUENCE [LARGE SCALE GENOMIC DNA]</scope>
    <source>
        <strain evidence="7 10">DSM 21643</strain>
    </source>
</reference>
<dbReference type="STRING" id="326523.BWD10_00385"/>
<dbReference type="GO" id="GO:0009279">
    <property type="term" value="C:cell outer membrane"/>
    <property type="evidence" value="ECO:0007669"/>
    <property type="project" value="UniProtKB-SubCell"/>
</dbReference>
<dbReference type="Proteomes" id="UP000215033">
    <property type="component" value="Chromosome 1"/>
</dbReference>
<feature type="domain" description="Blue (type 1) copper" evidence="6">
    <location>
        <begin position="63"/>
        <end position="188"/>
    </location>
</feature>
<evidence type="ECO:0000259" key="6">
    <source>
        <dbReference type="Pfam" id="PF00127"/>
    </source>
</evidence>
<dbReference type="Proteomes" id="UP000193466">
    <property type="component" value="Unassembled WGS sequence"/>
</dbReference>
<dbReference type="CDD" id="cd13922">
    <property type="entry name" value="Azurin"/>
    <property type="match status" value="1"/>
</dbReference>
<dbReference type="AlphaFoldDB" id="A0A1X3CVE7"/>
<keyword evidence="3" id="KW-0479">Metal-binding</keyword>
<evidence type="ECO:0000313" key="9">
    <source>
        <dbReference type="EMBL" id="SUA35969.1"/>
    </source>
</evidence>
<dbReference type="PROSITE" id="PS51257">
    <property type="entry name" value="PROKAR_LIPOPROTEIN"/>
    <property type="match status" value="1"/>
</dbReference>
<evidence type="ECO:0000313" key="12">
    <source>
        <dbReference type="Proteomes" id="UP000254055"/>
    </source>
</evidence>
<dbReference type="PANTHER" id="PTHR38439">
    <property type="entry name" value="AURACYANIN-B"/>
    <property type="match status" value="1"/>
</dbReference>
<organism evidence="9 12">
    <name type="scientific">Neisseria zoodegmatis</name>
    <dbReference type="NCBI Taxonomy" id="326523"/>
    <lineage>
        <taxon>Bacteria</taxon>
        <taxon>Pseudomonadati</taxon>
        <taxon>Pseudomonadota</taxon>
        <taxon>Betaproteobacteria</taxon>
        <taxon>Neisseriales</taxon>
        <taxon>Neisseriaceae</taxon>
        <taxon>Neisseria</taxon>
    </lineage>
</organism>
<proteinExistence type="predicted"/>
<dbReference type="GO" id="GO:0009055">
    <property type="term" value="F:electron transfer activity"/>
    <property type="evidence" value="ECO:0007669"/>
    <property type="project" value="InterPro"/>
</dbReference>
<gene>
    <name evidence="7" type="ORF">BWD10_00385</name>
    <name evidence="9" type="ORF">NCTC12229_00377</name>
    <name evidence="8" type="ORF">SAMEA4504057_01496</name>
</gene>
<evidence type="ECO:0000256" key="4">
    <source>
        <dbReference type="ARBA" id="ARBA00022982"/>
    </source>
</evidence>
<dbReference type="InterPro" id="IPR050845">
    <property type="entry name" value="Cu-binding_ET"/>
</dbReference>
<keyword evidence="4" id="KW-0249">Electron transport</keyword>
<protein>
    <submittedName>
        <fullName evidence="7">Azurin</fullName>
    </submittedName>
    <submittedName>
        <fullName evidence="9">Outer membrane protein</fullName>
    </submittedName>
</protein>
<dbReference type="EMBL" id="LT906434">
    <property type="protein sequence ID" value="SNU79986.1"/>
    <property type="molecule type" value="Genomic_DNA"/>
</dbReference>
<dbReference type="PROSITE" id="PS00196">
    <property type="entry name" value="COPPER_BLUE"/>
    <property type="match status" value="1"/>
</dbReference>
<dbReference type="RefSeq" id="WP_085362517.1">
    <property type="nucleotide sequence ID" value="NZ_JAUNKT010000010.1"/>
</dbReference>
<evidence type="ECO:0000256" key="5">
    <source>
        <dbReference type="ARBA" id="ARBA00023008"/>
    </source>
</evidence>
<reference evidence="9 12" key="3">
    <citation type="submission" date="2018-06" db="EMBL/GenBank/DDBJ databases">
        <authorList>
            <consortium name="Pathogen Informatics"/>
            <person name="Doyle S."/>
        </authorList>
    </citation>
    <scope>NUCLEOTIDE SEQUENCE [LARGE SCALE GENOMIC DNA]</scope>
    <source>
        <strain evidence="9 12">NCTC12229</strain>
    </source>
</reference>
<evidence type="ECO:0000313" key="8">
    <source>
        <dbReference type="EMBL" id="SNU79986.1"/>
    </source>
</evidence>
<sequence length="190" mass="19198">MKLYLAFISAAVLGLTACSQEPAQQAPAAEAPAAASAAASEPAAAEPAAAASEAAPAAAADAACSTVVESDDAMKYNVSEINISKACKEFTITLKHVGKMPKAAMGHNIVITKAEDVDAVTKDGASAGAEGDYIKAGDERIVASTKLIGGGEETSITVDTGKFAAGNQYEFFCSFPGHLGLMRGKVNLAD</sequence>
<dbReference type="InterPro" id="IPR008972">
    <property type="entry name" value="Cupredoxin"/>
</dbReference>
<dbReference type="InterPro" id="IPR028871">
    <property type="entry name" value="BlueCu_1_BS"/>
</dbReference>
<dbReference type="GO" id="GO:0005507">
    <property type="term" value="F:copper ion binding"/>
    <property type="evidence" value="ECO:0007669"/>
    <property type="project" value="InterPro"/>
</dbReference>
<keyword evidence="5" id="KW-0186">Copper</keyword>
<reference evidence="8 11" key="2">
    <citation type="submission" date="2017-06" db="EMBL/GenBank/DDBJ databases">
        <authorList>
            <consortium name="Pathogen Informatics"/>
        </authorList>
    </citation>
    <scope>NUCLEOTIDE SEQUENCE [LARGE SCALE GENOMIC DNA]</scope>
    <source>
        <strain evidence="8 11">NCTC12230</strain>
    </source>
</reference>
<name>A0A1X3CVE7_9NEIS</name>